<accession>A0A0A0K338</accession>
<sequence>MKAKVSGDNSCERGSSAMRIPNVPPLSPLDHHLEGLVDVDSDESLTGPHMADTTIEKVGILKTPAAKPVELSLHLSALLEKIR</sequence>
<gene>
    <name evidence="2" type="ORF">Csa_7G160510</name>
</gene>
<dbReference type="EMBL" id="CM002928">
    <property type="protein sequence ID" value="KGN44065.1"/>
    <property type="molecule type" value="Genomic_DNA"/>
</dbReference>
<reference evidence="2 3" key="1">
    <citation type="journal article" date="2009" name="Nat. Genet.">
        <title>The genome of the cucumber, Cucumis sativus L.</title>
        <authorList>
            <person name="Huang S."/>
            <person name="Li R."/>
            <person name="Zhang Z."/>
            <person name="Li L."/>
            <person name="Gu X."/>
            <person name="Fan W."/>
            <person name="Lucas W.J."/>
            <person name="Wang X."/>
            <person name="Xie B."/>
            <person name="Ni P."/>
            <person name="Ren Y."/>
            <person name="Zhu H."/>
            <person name="Li J."/>
            <person name="Lin K."/>
            <person name="Jin W."/>
            <person name="Fei Z."/>
            <person name="Li G."/>
            <person name="Staub J."/>
            <person name="Kilian A."/>
            <person name="van der Vossen E.A."/>
            <person name="Wu Y."/>
            <person name="Guo J."/>
            <person name="He J."/>
            <person name="Jia Z."/>
            <person name="Ren Y."/>
            <person name="Tian G."/>
            <person name="Lu Y."/>
            <person name="Ruan J."/>
            <person name="Qian W."/>
            <person name="Wang M."/>
            <person name="Huang Q."/>
            <person name="Li B."/>
            <person name="Xuan Z."/>
            <person name="Cao J."/>
            <person name="Asan"/>
            <person name="Wu Z."/>
            <person name="Zhang J."/>
            <person name="Cai Q."/>
            <person name="Bai Y."/>
            <person name="Zhao B."/>
            <person name="Han Y."/>
            <person name="Li Y."/>
            <person name="Li X."/>
            <person name="Wang S."/>
            <person name="Shi Q."/>
            <person name="Liu S."/>
            <person name="Cho W.K."/>
            <person name="Kim J.Y."/>
            <person name="Xu Y."/>
            <person name="Heller-Uszynska K."/>
            <person name="Miao H."/>
            <person name="Cheng Z."/>
            <person name="Zhang S."/>
            <person name="Wu J."/>
            <person name="Yang Y."/>
            <person name="Kang H."/>
            <person name="Li M."/>
            <person name="Liang H."/>
            <person name="Ren X."/>
            <person name="Shi Z."/>
            <person name="Wen M."/>
            <person name="Jian M."/>
            <person name="Yang H."/>
            <person name="Zhang G."/>
            <person name="Yang Z."/>
            <person name="Chen R."/>
            <person name="Liu S."/>
            <person name="Li J."/>
            <person name="Ma L."/>
            <person name="Liu H."/>
            <person name="Zhou Y."/>
            <person name="Zhao J."/>
            <person name="Fang X."/>
            <person name="Li G."/>
            <person name="Fang L."/>
            <person name="Li Y."/>
            <person name="Liu D."/>
            <person name="Zheng H."/>
            <person name="Zhang Y."/>
            <person name="Qin N."/>
            <person name="Li Z."/>
            <person name="Yang G."/>
            <person name="Yang S."/>
            <person name="Bolund L."/>
            <person name="Kristiansen K."/>
            <person name="Zheng H."/>
            <person name="Li S."/>
            <person name="Zhang X."/>
            <person name="Yang H."/>
            <person name="Wang J."/>
            <person name="Sun R."/>
            <person name="Zhang B."/>
            <person name="Jiang S."/>
            <person name="Wang J."/>
            <person name="Du Y."/>
            <person name="Li S."/>
        </authorList>
    </citation>
    <scope>NUCLEOTIDE SEQUENCE [LARGE SCALE GENOMIC DNA]</scope>
    <source>
        <strain evidence="3">cv. 9930</strain>
    </source>
</reference>
<evidence type="ECO:0000313" key="2">
    <source>
        <dbReference type="EMBL" id="KGN44065.1"/>
    </source>
</evidence>
<reference evidence="2 3" key="2">
    <citation type="journal article" date="2009" name="PLoS ONE">
        <title>An integrated genetic and cytogenetic map of the cucumber genome.</title>
        <authorList>
            <person name="Ren Y."/>
            <person name="Zhang Z."/>
            <person name="Liu J."/>
            <person name="Staub J.E."/>
            <person name="Han Y."/>
            <person name="Cheng Z."/>
            <person name="Li X."/>
            <person name="Lu J."/>
            <person name="Miao H."/>
            <person name="Kang H."/>
            <person name="Xie B."/>
            <person name="Gu X."/>
            <person name="Wang X."/>
            <person name="Du Y."/>
            <person name="Jin W."/>
            <person name="Huang S."/>
        </authorList>
    </citation>
    <scope>NUCLEOTIDE SEQUENCE [LARGE SCALE GENOMIC DNA]</scope>
    <source>
        <strain evidence="3">cv. 9930</strain>
    </source>
</reference>
<reference evidence="2 3" key="3">
    <citation type="journal article" date="2010" name="BMC Genomics">
        <title>Transcriptome sequencing and comparative analysis of cucumber flowers with different sex types.</title>
        <authorList>
            <person name="Guo S."/>
            <person name="Zheng Y."/>
            <person name="Joung J.G."/>
            <person name="Liu S."/>
            <person name="Zhang Z."/>
            <person name="Crasta O.R."/>
            <person name="Sobral B.W."/>
            <person name="Xu Y."/>
            <person name="Huang S."/>
            <person name="Fei Z."/>
        </authorList>
    </citation>
    <scope>NUCLEOTIDE SEQUENCE [LARGE SCALE GENOMIC DNA]</scope>
    <source>
        <strain evidence="3">cv. 9930</strain>
    </source>
</reference>
<keyword evidence="3" id="KW-1185">Reference proteome</keyword>
<dbReference type="AlphaFoldDB" id="A0A0A0K338"/>
<evidence type="ECO:0000313" key="3">
    <source>
        <dbReference type="Proteomes" id="UP000029981"/>
    </source>
</evidence>
<evidence type="ECO:0000256" key="1">
    <source>
        <dbReference type="SAM" id="MobiDB-lite"/>
    </source>
</evidence>
<feature type="region of interest" description="Disordered" evidence="1">
    <location>
        <begin position="1"/>
        <end position="26"/>
    </location>
</feature>
<organism evidence="2 3">
    <name type="scientific">Cucumis sativus</name>
    <name type="common">Cucumber</name>
    <dbReference type="NCBI Taxonomy" id="3659"/>
    <lineage>
        <taxon>Eukaryota</taxon>
        <taxon>Viridiplantae</taxon>
        <taxon>Streptophyta</taxon>
        <taxon>Embryophyta</taxon>
        <taxon>Tracheophyta</taxon>
        <taxon>Spermatophyta</taxon>
        <taxon>Magnoliopsida</taxon>
        <taxon>eudicotyledons</taxon>
        <taxon>Gunneridae</taxon>
        <taxon>Pentapetalae</taxon>
        <taxon>rosids</taxon>
        <taxon>fabids</taxon>
        <taxon>Cucurbitales</taxon>
        <taxon>Cucurbitaceae</taxon>
        <taxon>Benincaseae</taxon>
        <taxon>Cucumis</taxon>
    </lineage>
</organism>
<protein>
    <submittedName>
        <fullName evidence="2">Uncharacterized protein</fullName>
    </submittedName>
</protein>
<dbReference type="Proteomes" id="UP000029981">
    <property type="component" value="Chromosome 7"/>
</dbReference>
<name>A0A0A0K338_CUCSA</name>
<proteinExistence type="predicted"/>
<reference evidence="2 3" key="4">
    <citation type="journal article" date="2011" name="BMC Genomics">
        <title>RNA-Seq improves annotation of protein-coding genes in the cucumber genome.</title>
        <authorList>
            <person name="Li Z."/>
            <person name="Zhang Z."/>
            <person name="Yan P."/>
            <person name="Huang S."/>
            <person name="Fei Z."/>
            <person name="Lin K."/>
        </authorList>
    </citation>
    <scope>NUCLEOTIDE SEQUENCE [LARGE SCALE GENOMIC DNA]</scope>
    <source>
        <strain evidence="3">cv. 9930</strain>
    </source>
</reference>
<dbReference type="Gramene" id="KGN44065">
    <property type="protein sequence ID" value="KGN44065"/>
    <property type="gene ID" value="Csa_7G160510"/>
</dbReference>